<dbReference type="Pfam" id="PF00749">
    <property type="entry name" value="tRNA-synt_1c"/>
    <property type="match status" value="1"/>
</dbReference>
<evidence type="ECO:0000259" key="12">
    <source>
        <dbReference type="Pfam" id="PF19269"/>
    </source>
</evidence>
<keyword evidence="10" id="KW-0479">Metal-binding</keyword>
<evidence type="ECO:0000256" key="8">
    <source>
        <dbReference type="ARBA" id="ARBA00022917"/>
    </source>
</evidence>
<dbReference type="EMBL" id="CP040098">
    <property type="protein sequence ID" value="QCQ22629.1"/>
    <property type="molecule type" value="Genomic_DNA"/>
</dbReference>
<keyword evidence="14" id="KW-1185">Reference proteome</keyword>
<evidence type="ECO:0000256" key="3">
    <source>
        <dbReference type="ARBA" id="ARBA00011245"/>
    </source>
</evidence>
<feature type="binding site" evidence="10">
    <location>
        <position position="104"/>
    </location>
    <ligand>
        <name>Zn(2+)</name>
        <dbReference type="ChEBI" id="CHEBI:29105"/>
    </ligand>
</feature>
<dbReference type="CDD" id="cd00808">
    <property type="entry name" value="GluRS_core"/>
    <property type="match status" value="1"/>
</dbReference>
<evidence type="ECO:0000256" key="5">
    <source>
        <dbReference type="ARBA" id="ARBA00022598"/>
    </source>
</evidence>
<feature type="binding site" evidence="10">
    <location>
        <position position="131"/>
    </location>
    <ligand>
        <name>Zn(2+)</name>
        <dbReference type="ChEBI" id="CHEBI:29105"/>
    </ligand>
</feature>
<dbReference type="NCBIfam" id="TIGR00464">
    <property type="entry name" value="gltX_bact"/>
    <property type="match status" value="1"/>
</dbReference>
<feature type="short sequence motif" description="'KMSKS' region" evidence="10">
    <location>
        <begin position="241"/>
        <end position="245"/>
    </location>
</feature>
<comment type="subcellular location">
    <subcellularLocation>
        <location evidence="1 10">Cytoplasm</location>
    </subcellularLocation>
</comment>
<keyword evidence="7 10" id="KW-0067">ATP-binding</keyword>
<feature type="domain" description="Aminoacyl-tRNA synthetase class I anticodon-binding" evidence="12">
    <location>
        <begin position="322"/>
        <end position="465"/>
    </location>
</feature>
<evidence type="ECO:0000256" key="9">
    <source>
        <dbReference type="ARBA" id="ARBA00023146"/>
    </source>
</evidence>
<comment type="subunit">
    <text evidence="3 10">Monomer.</text>
</comment>
<dbReference type="RefSeq" id="WP_137424913.1">
    <property type="nucleotide sequence ID" value="NZ_CP040098.1"/>
</dbReference>
<comment type="similarity">
    <text evidence="2 10">Belongs to the class-I aminoacyl-tRNA synthetase family. Glutamate--tRNA ligase type 1 subfamily.</text>
</comment>
<keyword evidence="5 10" id="KW-0436">Ligase</keyword>
<dbReference type="FunFam" id="3.40.50.620:FF:000007">
    <property type="entry name" value="Glutamate--tRNA ligase"/>
    <property type="match status" value="1"/>
</dbReference>
<dbReference type="InterPro" id="IPR008925">
    <property type="entry name" value="aa_tRNA-synth_I_cd-bd_sf"/>
</dbReference>
<evidence type="ECO:0000256" key="4">
    <source>
        <dbReference type="ARBA" id="ARBA00022490"/>
    </source>
</evidence>
<evidence type="ECO:0000256" key="7">
    <source>
        <dbReference type="ARBA" id="ARBA00022840"/>
    </source>
</evidence>
<dbReference type="PANTHER" id="PTHR43311">
    <property type="entry name" value="GLUTAMATE--TRNA LIGASE"/>
    <property type="match status" value="1"/>
</dbReference>
<dbReference type="OrthoDB" id="9807503at2"/>
<dbReference type="AlphaFoldDB" id="A0A4P8L407"/>
<dbReference type="GO" id="GO:0000049">
    <property type="term" value="F:tRNA binding"/>
    <property type="evidence" value="ECO:0007669"/>
    <property type="project" value="InterPro"/>
</dbReference>
<keyword evidence="4 10" id="KW-0963">Cytoplasm</keyword>
<dbReference type="InterPro" id="IPR004527">
    <property type="entry name" value="Glu-tRNA-ligase_bac/mito"/>
</dbReference>
<name>A0A4P8L407_9BACT</name>
<gene>
    <name evidence="10 13" type="primary">gltX</name>
    <name evidence="13" type="ORF">FDQ92_10895</name>
</gene>
<dbReference type="GO" id="GO:0004818">
    <property type="term" value="F:glutamate-tRNA ligase activity"/>
    <property type="evidence" value="ECO:0007669"/>
    <property type="project" value="UniProtKB-UniRule"/>
</dbReference>
<protein>
    <recommendedName>
        <fullName evidence="10">Glutamate--tRNA ligase</fullName>
        <ecNumber evidence="10">6.1.1.17</ecNumber>
    </recommendedName>
    <alternativeName>
        <fullName evidence="10">Glutamyl-tRNA synthetase</fullName>
        <shortName evidence="10">GluRS</shortName>
    </alternativeName>
</protein>
<dbReference type="GO" id="GO:0008270">
    <property type="term" value="F:zinc ion binding"/>
    <property type="evidence" value="ECO:0007669"/>
    <property type="project" value="UniProtKB-UniRule"/>
</dbReference>
<dbReference type="EC" id="6.1.1.17" evidence="10"/>
<dbReference type="InterPro" id="IPR045462">
    <property type="entry name" value="aa-tRNA-synth_I_cd-bd"/>
</dbReference>
<sequence>MESSERDRVVTRFAPSPTGTLHIGGARTALFNWLYARNRGGRFILRIEDTDLARSTEESIRAILDAMEWLGLDWDEGPYYQTERLDVYREFIERLLDSGHAYYCDCSAEDLERRRQAALAEGRKPKYDGRCRHRGLGPGPDRVVRFRAPESGQTFLRDLIKGPIAFDNAELDDLVLLRSDGMPTYNFAVVIDDITMGVTHVIRGDDHVNNTPRQILIYQALGAPLPRFAHVPMILGQDRTRLSKRHGATSVMAYRDMGYLPEALVNYLVRLGWSHGDQEIFTREELIRKFSLESVGRSASVFDPEKLLWLNAHYIRERKAEELVVLLEPFLAQRGYPKRDPAYVARAVSTLQPRSRTLVDMADGLKFFMVDEVDYDPAAAAKFLKPDMVEPFEQLIRELEQLDAFDEKTLEAAFHRLSERLQMKLGKIAQPVRVALTGVTASPGLFEVIDILGKERVLQRLRRALDFMRREDGVAPAMEHL</sequence>
<evidence type="ECO:0000256" key="1">
    <source>
        <dbReference type="ARBA" id="ARBA00004496"/>
    </source>
</evidence>
<dbReference type="HAMAP" id="MF_00022">
    <property type="entry name" value="Glu_tRNA_synth_type1"/>
    <property type="match status" value="1"/>
</dbReference>
<dbReference type="PANTHER" id="PTHR43311:SF2">
    <property type="entry name" value="GLUTAMATE--TRNA LIGASE, MITOCHONDRIAL-RELATED"/>
    <property type="match status" value="1"/>
</dbReference>
<feature type="domain" description="Glutamyl/glutaminyl-tRNA synthetase class Ib catalytic" evidence="11">
    <location>
        <begin position="9"/>
        <end position="309"/>
    </location>
</feature>
<feature type="binding site" evidence="10">
    <location>
        <position position="133"/>
    </location>
    <ligand>
        <name>Zn(2+)</name>
        <dbReference type="ChEBI" id="CHEBI:29105"/>
    </ligand>
</feature>
<reference evidence="13 14" key="1">
    <citation type="submission" date="2019-05" db="EMBL/GenBank/DDBJ databases">
        <title>The Complete Genome Sequence of the n-alkane-degrading Desulfoglaeba alkanexedens ALDC reveals multiple alkylsuccinate synthase gene clusters.</title>
        <authorList>
            <person name="Callaghan A.V."/>
            <person name="Davidova I.A."/>
            <person name="Duncan K.E."/>
            <person name="Morris B."/>
            <person name="McInerney M.J."/>
        </authorList>
    </citation>
    <scope>NUCLEOTIDE SEQUENCE [LARGE SCALE GENOMIC DNA]</scope>
    <source>
        <strain evidence="13 14">ALDC</strain>
    </source>
</reference>
<dbReference type="GO" id="GO:0005829">
    <property type="term" value="C:cytosol"/>
    <property type="evidence" value="ECO:0007669"/>
    <property type="project" value="TreeGrafter"/>
</dbReference>
<dbReference type="SUPFAM" id="SSF48163">
    <property type="entry name" value="An anticodon-binding domain of class I aminoacyl-tRNA synthetases"/>
    <property type="match status" value="1"/>
</dbReference>
<reference evidence="13 14" key="2">
    <citation type="submission" date="2019-05" db="EMBL/GenBank/DDBJ databases">
        <authorList>
            <person name="Suflita J.M."/>
            <person name="Marks C.R."/>
        </authorList>
    </citation>
    <scope>NUCLEOTIDE SEQUENCE [LARGE SCALE GENOMIC DNA]</scope>
    <source>
        <strain evidence="13 14">ALDC</strain>
    </source>
</reference>
<keyword evidence="10" id="KW-0862">Zinc</keyword>
<accession>A0A4P8L407</accession>
<feature type="binding site" evidence="10">
    <location>
        <position position="106"/>
    </location>
    <ligand>
        <name>Zn(2+)</name>
        <dbReference type="ChEBI" id="CHEBI:29105"/>
    </ligand>
</feature>
<evidence type="ECO:0000256" key="2">
    <source>
        <dbReference type="ARBA" id="ARBA00007894"/>
    </source>
</evidence>
<dbReference type="KEGG" id="dax:FDQ92_10895"/>
<keyword evidence="9 10" id="KW-0030">Aminoacyl-tRNA synthetase</keyword>
<dbReference type="Proteomes" id="UP000298602">
    <property type="component" value="Chromosome"/>
</dbReference>
<dbReference type="Gene3D" id="3.40.50.620">
    <property type="entry name" value="HUPs"/>
    <property type="match status" value="1"/>
</dbReference>
<dbReference type="InterPro" id="IPR001412">
    <property type="entry name" value="aa-tRNA-synth_I_CS"/>
</dbReference>
<comment type="cofactor">
    <cofactor evidence="10">
        <name>Zn(2+)</name>
        <dbReference type="ChEBI" id="CHEBI:29105"/>
    </cofactor>
    <text evidence="10">Binds 1 zinc ion per subunit.</text>
</comment>
<dbReference type="GO" id="GO:0005524">
    <property type="term" value="F:ATP binding"/>
    <property type="evidence" value="ECO:0007669"/>
    <property type="project" value="UniProtKB-UniRule"/>
</dbReference>
<dbReference type="InterPro" id="IPR020058">
    <property type="entry name" value="Glu/Gln-tRNA-synth_Ib_cat-dom"/>
</dbReference>
<evidence type="ECO:0000256" key="6">
    <source>
        <dbReference type="ARBA" id="ARBA00022741"/>
    </source>
</evidence>
<dbReference type="InterPro" id="IPR000924">
    <property type="entry name" value="Glu/Gln-tRNA-synth"/>
</dbReference>
<dbReference type="InterPro" id="IPR033910">
    <property type="entry name" value="GluRS_core"/>
</dbReference>
<comment type="catalytic activity">
    <reaction evidence="10">
        <text>tRNA(Glu) + L-glutamate + ATP = L-glutamyl-tRNA(Glu) + AMP + diphosphate</text>
        <dbReference type="Rhea" id="RHEA:23540"/>
        <dbReference type="Rhea" id="RHEA-COMP:9663"/>
        <dbReference type="Rhea" id="RHEA-COMP:9680"/>
        <dbReference type="ChEBI" id="CHEBI:29985"/>
        <dbReference type="ChEBI" id="CHEBI:30616"/>
        <dbReference type="ChEBI" id="CHEBI:33019"/>
        <dbReference type="ChEBI" id="CHEBI:78442"/>
        <dbReference type="ChEBI" id="CHEBI:78520"/>
        <dbReference type="ChEBI" id="CHEBI:456215"/>
        <dbReference type="EC" id="6.1.1.17"/>
    </reaction>
</comment>
<dbReference type="InterPro" id="IPR020751">
    <property type="entry name" value="aa-tRNA-synth_I_codon-bd_sub2"/>
</dbReference>
<dbReference type="InterPro" id="IPR049940">
    <property type="entry name" value="GluQ/Sye"/>
</dbReference>
<feature type="binding site" evidence="10">
    <location>
        <position position="244"/>
    </location>
    <ligand>
        <name>ATP</name>
        <dbReference type="ChEBI" id="CHEBI:30616"/>
    </ligand>
</feature>
<dbReference type="InterPro" id="IPR014729">
    <property type="entry name" value="Rossmann-like_a/b/a_fold"/>
</dbReference>
<evidence type="ECO:0000313" key="13">
    <source>
        <dbReference type="EMBL" id="QCQ22629.1"/>
    </source>
</evidence>
<evidence type="ECO:0000259" key="11">
    <source>
        <dbReference type="Pfam" id="PF00749"/>
    </source>
</evidence>
<dbReference type="Gene3D" id="1.10.10.350">
    <property type="match status" value="1"/>
</dbReference>
<dbReference type="PRINTS" id="PR00987">
    <property type="entry name" value="TRNASYNTHGLU"/>
</dbReference>
<organism evidence="13 14">
    <name type="scientific">Desulfoglaeba alkanexedens ALDC</name>
    <dbReference type="NCBI Taxonomy" id="980445"/>
    <lineage>
        <taxon>Bacteria</taxon>
        <taxon>Pseudomonadati</taxon>
        <taxon>Thermodesulfobacteriota</taxon>
        <taxon>Syntrophobacteria</taxon>
        <taxon>Syntrophobacterales</taxon>
        <taxon>Syntrophobacteraceae</taxon>
        <taxon>Desulfoglaeba</taxon>
    </lineage>
</organism>
<evidence type="ECO:0000313" key="14">
    <source>
        <dbReference type="Proteomes" id="UP000298602"/>
    </source>
</evidence>
<proteinExistence type="inferred from homology"/>
<keyword evidence="6 10" id="KW-0547">Nucleotide-binding</keyword>
<comment type="function">
    <text evidence="10">Catalyzes the attachment of glutamate to tRNA(Glu) in a two-step reaction: glutamate is first activated by ATP to form Glu-AMP and then transferred to the acceptor end of tRNA(Glu).</text>
</comment>
<evidence type="ECO:0000256" key="10">
    <source>
        <dbReference type="HAMAP-Rule" id="MF_00022"/>
    </source>
</evidence>
<dbReference type="GO" id="GO:0006424">
    <property type="term" value="P:glutamyl-tRNA aminoacylation"/>
    <property type="evidence" value="ECO:0007669"/>
    <property type="project" value="UniProtKB-UniRule"/>
</dbReference>
<keyword evidence="8 10" id="KW-0648">Protein biosynthesis</keyword>
<feature type="short sequence motif" description="'HIGH' region" evidence="10">
    <location>
        <begin position="15"/>
        <end position="25"/>
    </location>
</feature>
<dbReference type="PROSITE" id="PS00178">
    <property type="entry name" value="AA_TRNA_LIGASE_I"/>
    <property type="match status" value="1"/>
</dbReference>
<dbReference type="Pfam" id="PF19269">
    <property type="entry name" value="Anticodon_2"/>
    <property type="match status" value="1"/>
</dbReference>
<dbReference type="SUPFAM" id="SSF52374">
    <property type="entry name" value="Nucleotidylyl transferase"/>
    <property type="match status" value="1"/>
</dbReference>